<dbReference type="Pfam" id="PF00132">
    <property type="entry name" value="Hexapep"/>
    <property type="match status" value="1"/>
</dbReference>
<dbReference type="Proteomes" id="UP000199406">
    <property type="component" value="Unassembled WGS sequence"/>
</dbReference>
<reference evidence="4" key="1">
    <citation type="submission" date="2016-10" db="EMBL/GenBank/DDBJ databases">
        <authorList>
            <person name="Varghese N."/>
            <person name="Submissions S."/>
        </authorList>
    </citation>
    <scope>NUCLEOTIDE SEQUENCE [LARGE SCALE GENOMIC DNA]</scope>
    <source>
        <strain evidence="4">DSM 44268</strain>
    </source>
</reference>
<sequence length="244" mass="26327">MSVTSVRSQIEERPGNNRIVGQSDLSARLTVTFEKRAENCVLELAEGVAYTGTVRFRAPNSTIRIGARTAVTGHIGLGRDCTVTIGEGGWIGRGFEITAAEGQQVVIGDDCLIAPLTNIRADDSHPLYDGLTGRRINPSRSVHIGDHVWIGRDSVVLPGSRIGNGAVIGFRGMVTSSRPVPDRALAVGSPVQVVRRNILWSRKHLQRSEIPESMDPDPAALAEAEAEAVVVEAPPGLLRRFLRR</sequence>
<protein>
    <submittedName>
        <fullName evidence="3">Transferase hexapeptide (Six repeat-containing protein)</fullName>
    </submittedName>
</protein>
<dbReference type="GO" id="GO:0008374">
    <property type="term" value="F:O-acyltransferase activity"/>
    <property type="evidence" value="ECO:0007669"/>
    <property type="project" value="TreeGrafter"/>
</dbReference>
<keyword evidence="2 3" id="KW-0808">Transferase</keyword>
<dbReference type="CDD" id="cd04647">
    <property type="entry name" value="LbH_MAT_like"/>
    <property type="match status" value="1"/>
</dbReference>
<evidence type="ECO:0000256" key="1">
    <source>
        <dbReference type="ARBA" id="ARBA00007274"/>
    </source>
</evidence>
<dbReference type="InterPro" id="IPR001451">
    <property type="entry name" value="Hexapep"/>
</dbReference>
<dbReference type="InterPro" id="IPR051159">
    <property type="entry name" value="Hexapeptide_acetyltransf"/>
</dbReference>
<dbReference type="InterPro" id="IPR011004">
    <property type="entry name" value="Trimer_LpxA-like_sf"/>
</dbReference>
<keyword evidence="4" id="KW-1185">Reference proteome</keyword>
<dbReference type="STRING" id="1550231.SAMN05660662_3687"/>
<dbReference type="GO" id="GO:0005829">
    <property type="term" value="C:cytosol"/>
    <property type="evidence" value="ECO:0007669"/>
    <property type="project" value="TreeGrafter"/>
</dbReference>
<dbReference type="EMBL" id="FNBT01000008">
    <property type="protein sequence ID" value="SDF88730.1"/>
    <property type="molecule type" value="Genomic_DNA"/>
</dbReference>
<dbReference type="AlphaFoldDB" id="A0A1G7PTL1"/>
<accession>A0A1G7PTL1</accession>
<comment type="similarity">
    <text evidence="1">Belongs to the transferase hexapeptide repeat family.</text>
</comment>
<dbReference type="PANTHER" id="PTHR23416:SF23">
    <property type="entry name" value="ACETYLTRANSFERASE C18B11.09C-RELATED"/>
    <property type="match status" value="1"/>
</dbReference>
<evidence type="ECO:0000313" key="3">
    <source>
        <dbReference type="EMBL" id="SDF88730.1"/>
    </source>
</evidence>
<dbReference type="RefSeq" id="WP_176946448.1">
    <property type="nucleotide sequence ID" value="NZ_FNBT01000008.1"/>
</dbReference>
<name>A0A1G7PTL1_9ACTN</name>
<evidence type="ECO:0000313" key="4">
    <source>
        <dbReference type="Proteomes" id="UP000199406"/>
    </source>
</evidence>
<evidence type="ECO:0000256" key="2">
    <source>
        <dbReference type="ARBA" id="ARBA00022679"/>
    </source>
</evidence>
<dbReference type="PANTHER" id="PTHR23416">
    <property type="entry name" value="SIALIC ACID SYNTHASE-RELATED"/>
    <property type="match status" value="1"/>
</dbReference>
<dbReference type="SUPFAM" id="SSF51161">
    <property type="entry name" value="Trimeric LpxA-like enzymes"/>
    <property type="match status" value="1"/>
</dbReference>
<dbReference type="Gene3D" id="2.160.10.10">
    <property type="entry name" value="Hexapeptide repeat proteins"/>
    <property type="match status" value="1"/>
</dbReference>
<gene>
    <name evidence="3" type="ORF">SAMN05660662_3687</name>
</gene>
<organism evidence="3 4">
    <name type="scientific">Blastococcus aurantiacus</name>
    <dbReference type="NCBI Taxonomy" id="1550231"/>
    <lineage>
        <taxon>Bacteria</taxon>
        <taxon>Bacillati</taxon>
        <taxon>Actinomycetota</taxon>
        <taxon>Actinomycetes</taxon>
        <taxon>Geodermatophilales</taxon>
        <taxon>Geodermatophilaceae</taxon>
        <taxon>Blastococcus</taxon>
    </lineage>
</organism>
<proteinExistence type="inferred from homology"/>